<keyword evidence="1" id="KW-0235">DNA replication</keyword>
<dbReference type="SUPFAM" id="SSF52540">
    <property type="entry name" value="P-loop containing nucleoside triphosphate hydrolases"/>
    <property type="match status" value="1"/>
</dbReference>
<organism evidence="2">
    <name type="scientific">viral metagenome</name>
    <dbReference type="NCBI Taxonomy" id="1070528"/>
    <lineage>
        <taxon>unclassified sequences</taxon>
        <taxon>metagenomes</taxon>
        <taxon>organismal metagenomes</taxon>
    </lineage>
</organism>
<evidence type="ECO:0000313" key="2">
    <source>
        <dbReference type="EMBL" id="QHU03295.1"/>
    </source>
</evidence>
<protein>
    <recommendedName>
        <fullName evidence="3">AAA domain-containing protein</fullName>
    </recommendedName>
</protein>
<dbReference type="GO" id="GO:0003689">
    <property type="term" value="F:DNA clamp loader activity"/>
    <property type="evidence" value="ECO:0007669"/>
    <property type="project" value="TreeGrafter"/>
</dbReference>
<dbReference type="PANTHER" id="PTHR11669:SF1">
    <property type="entry name" value="REPLICATION FACTOR C SUBUNIT 3"/>
    <property type="match status" value="1"/>
</dbReference>
<dbReference type="GO" id="GO:0005634">
    <property type="term" value="C:nucleus"/>
    <property type="evidence" value="ECO:0007669"/>
    <property type="project" value="TreeGrafter"/>
</dbReference>
<dbReference type="EMBL" id="MN740374">
    <property type="protein sequence ID" value="QHU03295.1"/>
    <property type="molecule type" value="Genomic_DNA"/>
</dbReference>
<dbReference type="GO" id="GO:0006281">
    <property type="term" value="P:DNA repair"/>
    <property type="evidence" value="ECO:0007669"/>
    <property type="project" value="TreeGrafter"/>
</dbReference>
<reference evidence="2" key="1">
    <citation type="journal article" date="2020" name="Nature">
        <title>Giant virus diversity and host interactions through global metagenomics.</title>
        <authorList>
            <person name="Schulz F."/>
            <person name="Roux S."/>
            <person name="Paez-Espino D."/>
            <person name="Jungbluth S."/>
            <person name="Walsh D.A."/>
            <person name="Denef V.J."/>
            <person name="McMahon K.D."/>
            <person name="Konstantinidis K.T."/>
            <person name="Eloe-Fadrosh E.A."/>
            <person name="Kyrpides N.C."/>
            <person name="Woyke T."/>
        </authorList>
    </citation>
    <scope>NUCLEOTIDE SEQUENCE</scope>
    <source>
        <strain evidence="2">GVMAG-M-3300026093-6</strain>
    </source>
</reference>
<dbReference type="InterPro" id="IPR027417">
    <property type="entry name" value="P-loop_NTPase"/>
</dbReference>
<accession>A0A6C0JBV0</accession>
<dbReference type="Gene3D" id="3.40.50.300">
    <property type="entry name" value="P-loop containing nucleotide triphosphate hydrolases"/>
    <property type="match status" value="1"/>
</dbReference>
<dbReference type="GO" id="GO:0005663">
    <property type="term" value="C:DNA replication factor C complex"/>
    <property type="evidence" value="ECO:0007669"/>
    <property type="project" value="TreeGrafter"/>
</dbReference>
<dbReference type="PANTHER" id="PTHR11669">
    <property type="entry name" value="REPLICATION FACTOR C / DNA POLYMERASE III GAMMA-TAU SUBUNIT"/>
    <property type="match status" value="1"/>
</dbReference>
<evidence type="ECO:0000256" key="1">
    <source>
        <dbReference type="ARBA" id="ARBA00022705"/>
    </source>
</evidence>
<dbReference type="Gene3D" id="1.20.272.10">
    <property type="match status" value="1"/>
</dbReference>
<dbReference type="AlphaFoldDB" id="A0A6C0JBV0"/>
<dbReference type="InterPro" id="IPR050238">
    <property type="entry name" value="DNA_Rep/Repair_Clamp_Loader"/>
</dbReference>
<name>A0A6C0JBV0_9ZZZZ</name>
<sequence>MDIIPTDLDDFIINNKIALCLKSIDLCNLPNIIFYGKNNCGKKTLVDAFLNHLFKKDILSYKKMESTDIRIGNNKVDIDYIRTPYHIEINLYEYGLYDKDIITDFIYELIKFKSINSPIKIIVINHFDEISPTAQCTLRRMIEKTYKNARFMCIVEDLTKLDRSVLSRFYNIRVPFPKKENLHEYVNYISKNKYKFSQPQIKKILNTCENNMYLLHHIIISSINNSKFNYGKFDNINRDLIKIYKLVNLSNISSILEIRSICYNLLLLNFSMKELFNKIAEHFIPLLKEEVKLEFVREIANINYKMANTEHDIISIEYLILKVKKALIFNK</sequence>
<dbReference type="GO" id="GO:0006261">
    <property type="term" value="P:DNA-templated DNA replication"/>
    <property type="evidence" value="ECO:0007669"/>
    <property type="project" value="TreeGrafter"/>
</dbReference>
<proteinExistence type="predicted"/>
<evidence type="ECO:0008006" key="3">
    <source>
        <dbReference type="Google" id="ProtNLM"/>
    </source>
</evidence>